<dbReference type="AlphaFoldDB" id="A0A1I0TS18"/>
<evidence type="ECO:0000259" key="3">
    <source>
        <dbReference type="PROSITE" id="PS50977"/>
    </source>
</evidence>
<dbReference type="InterPro" id="IPR009057">
    <property type="entry name" value="Homeodomain-like_sf"/>
</dbReference>
<proteinExistence type="predicted"/>
<dbReference type="Proteomes" id="UP000182054">
    <property type="component" value="Unassembled WGS sequence"/>
</dbReference>
<dbReference type="Gene3D" id="1.10.357.10">
    <property type="entry name" value="Tetracycline Repressor, domain 2"/>
    <property type="match status" value="1"/>
</dbReference>
<evidence type="ECO:0000256" key="2">
    <source>
        <dbReference type="PROSITE-ProRule" id="PRU00335"/>
    </source>
</evidence>
<dbReference type="InterPro" id="IPR001647">
    <property type="entry name" value="HTH_TetR"/>
</dbReference>
<evidence type="ECO:0000256" key="1">
    <source>
        <dbReference type="ARBA" id="ARBA00023125"/>
    </source>
</evidence>
<evidence type="ECO:0000313" key="5">
    <source>
        <dbReference type="Proteomes" id="UP000182054"/>
    </source>
</evidence>
<protein>
    <submittedName>
        <fullName evidence="4">Transcriptional regulator, TetR family</fullName>
    </submittedName>
</protein>
<organism evidence="4 5">
    <name type="scientific">Rhodococcoides kroppenstedtii</name>
    <dbReference type="NCBI Taxonomy" id="293050"/>
    <lineage>
        <taxon>Bacteria</taxon>
        <taxon>Bacillati</taxon>
        <taxon>Actinomycetota</taxon>
        <taxon>Actinomycetes</taxon>
        <taxon>Mycobacteriales</taxon>
        <taxon>Nocardiaceae</taxon>
        <taxon>Rhodococcoides</taxon>
    </lineage>
</organism>
<feature type="DNA-binding region" description="H-T-H motif" evidence="2">
    <location>
        <begin position="53"/>
        <end position="72"/>
    </location>
</feature>
<dbReference type="GO" id="GO:0003677">
    <property type="term" value="F:DNA binding"/>
    <property type="evidence" value="ECO:0007669"/>
    <property type="project" value="UniProtKB-UniRule"/>
</dbReference>
<reference evidence="4 5" key="1">
    <citation type="submission" date="2016-10" db="EMBL/GenBank/DDBJ databases">
        <authorList>
            <person name="de Groot N.N."/>
        </authorList>
    </citation>
    <scope>NUCLEOTIDE SEQUENCE [LARGE SCALE GENOMIC DNA]</scope>
    <source>
        <strain evidence="4 5">DSM 44908</strain>
    </source>
</reference>
<keyword evidence="1 2" id="KW-0238">DNA-binding</keyword>
<gene>
    <name evidence="4" type="ORF">SAMN05444374_10943</name>
</gene>
<name>A0A1I0TS18_9NOCA</name>
<dbReference type="InterPro" id="IPR041583">
    <property type="entry name" value="TetR_C_31"/>
</dbReference>
<accession>A0A1I0TS18</accession>
<dbReference type="Pfam" id="PF17940">
    <property type="entry name" value="TetR_C_31"/>
    <property type="match status" value="1"/>
</dbReference>
<sequence length="213" mass="23177">MRARITVQDRRVTAVITRGRDEGATAVSKPDRRALIARAAVAVLAERGPRGFTHRAVDQATGLGAGAVNYHAPDRATLLSLALEEVFRRDMAVAAAHFALDRWDLDAVVDAIVGFVTDMCSDDHRARVIARHHLLGEGLVRPEIKAVFDRQLAAFVALIVDKMTEAGYPATTASAELFAMSVDGLLTRQVVVGLEPLPPEEIPRIATLIARRW</sequence>
<dbReference type="EMBL" id="FOJN01000009">
    <property type="protein sequence ID" value="SFA54549.1"/>
    <property type="molecule type" value="Genomic_DNA"/>
</dbReference>
<dbReference type="PROSITE" id="PS50977">
    <property type="entry name" value="HTH_TETR_2"/>
    <property type="match status" value="1"/>
</dbReference>
<feature type="domain" description="HTH tetR-type" evidence="3">
    <location>
        <begin position="30"/>
        <end position="90"/>
    </location>
</feature>
<dbReference type="SUPFAM" id="SSF46689">
    <property type="entry name" value="Homeodomain-like"/>
    <property type="match status" value="1"/>
</dbReference>
<evidence type="ECO:0000313" key="4">
    <source>
        <dbReference type="EMBL" id="SFA54549.1"/>
    </source>
</evidence>